<organism evidence="20 21">
    <name type="scientific">Geobacter argillaceus</name>
    <dbReference type="NCBI Taxonomy" id="345631"/>
    <lineage>
        <taxon>Bacteria</taxon>
        <taxon>Pseudomonadati</taxon>
        <taxon>Thermodesulfobacteriota</taxon>
        <taxon>Desulfuromonadia</taxon>
        <taxon>Geobacterales</taxon>
        <taxon>Geobacteraceae</taxon>
        <taxon>Geobacter</taxon>
    </lineage>
</organism>
<comment type="similarity">
    <text evidence="7">Belongs to the CobU/CobP family.</text>
</comment>
<dbReference type="CDD" id="cd00544">
    <property type="entry name" value="CobU"/>
    <property type="match status" value="1"/>
</dbReference>
<comment type="pathway">
    <text evidence="5">Cofactor biosynthesis; adenosylcobalamin biosynthesis; adenosylcobalamin from cob(II)yrinate a,c-diamide: step 6/7.</text>
</comment>
<feature type="binding site" evidence="19">
    <location>
        <begin position="9"/>
        <end position="16"/>
    </location>
    <ligand>
        <name>GTP</name>
        <dbReference type="ChEBI" id="CHEBI:37565"/>
    </ligand>
</feature>
<evidence type="ECO:0000256" key="4">
    <source>
        <dbReference type="ARBA" id="ARBA00003889"/>
    </source>
</evidence>
<reference evidence="20 21" key="1">
    <citation type="submission" date="2019-07" db="EMBL/GenBank/DDBJ databases">
        <title>Genomic Encyclopedia of Archaeal and Bacterial Type Strains, Phase II (KMG-II): from individual species to whole genera.</title>
        <authorList>
            <person name="Goeker M."/>
        </authorList>
    </citation>
    <scope>NUCLEOTIDE SEQUENCE [LARGE SCALE GENOMIC DNA]</scope>
    <source>
        <strain evidence="20 21">ATCC BAA-1139</strain>
    </source>
</reference>
<evidence type="ECO:0000256" key="6">
    <source>
        <dbReference type="ARBA" id="ARBA00005159"/>
    </source>
</evidence>
<dbReference type="UniPathway" id="UPA00148">
    <property type="reaction ID" value="UER00236"/>
</dbReference>
<keyword evidence="20" id="KW-0548">Nucleotidyltransferase</keyword>
<comment type="function">
    <text evidence="4">Catalyzes ATP-dependent phosphorylation of adenosylcobinamide and addition of GMP to adenosylcobinamide phosphate.</text>
</comment>
<dbReference type="Proteomes" id="UP000319449">
    <property type="component" value="Unassembled WGS sequence"/>
</dbReference>
<dbReference type="Gene3D" id="3.40.50.300">
    <property type="entry name" value="P-loop containing nucleotide triphosphate hydrolases"/>
    <property type="match status" value="1"/>
</dbReference>
<keyword evidence="13 20" id="KW-0418">Kinase</keyword>
<evidence type="ECO:0000256" key="9">
    <source>
        <dbReference type="ARBA" id="ARBA00012523"/>
    </source>
</evidence>
<dbReference type="RefSeq" id="WP_145022970.1">
    <property type="nucleotide sequence ID" value="NZ_VLLN01000013.1"/>
</dbReference>
<dbReference type="GO" id="GO:0005524">
    <property type="term" value="F:ATP binding"/>
    <property type="evidence" value="ECO:0007669"/>
    <property type="project" value="UniProtKB-KW"/>
</dbReference>
<evidence type="ECO:0000256" key="7">
    <source>
        <dbReference type="ARBA" id="ARBA00007490"/>
    </source>
</evidence>
<evidence type="ECO:0000256" key="10">
    <source>
        <dbReference type="ARBA" id="ARBA00022573"/>
    </source>
</evidence>
<sequence length="173" mass="18801">MAKVLFITGGARSGKSRLAEAKAGEFGTPLCYLATGRAGDGEMADRIARHQARRGPEWQTLEEPLQLLEAIRGHDGYFAAMLLDCVTLWLSNLLFHYDNPDRVLDEVRALSGAFKEVQTPLVIVSNEVGMGIVPENQLARAFRDLAGEANELIAAAADEVYVTFSGLPLKLKG</sequence>
<name>A0A562VM58_9BACT</name>
<evidence type="ECO:0000256" key="3">
    <source>
        <dbReference type="ARBA" id="ARBA00001522"/>
    </source>
</evidence>
<evidence type="ECO:0000313" key="21">
    <source>
        <dbReference type="Proteomes" id="UP000319449"/>
    </source>
</evidence>
<protein>
    <recommendedName>
        <fullName evidence="16">Adenosylcobinamide kinase</fullName>
        <ecNumber evidence="8">2.7.1.156</ecNumber>
        <ecNumber evidence="9">2.7.7.62</ecNumber>
    </recommendedName>
    <alternativeName>
        <fullName evidence="17">Adenosylcobinamide-phosphate guanylyltransferase</fullName>
    </alternativeName>
</protein>
<dbReference type="InterPro" id="IPR027417">
    <property type="entry name" value="P-loop_NTPase"/>
</dbReference>
<dbReference type="GO" id="GO:0009236">
    <property type="term" value="P:cobalamin biosynthetic process"/>
    <property type="evidence" value="ECO:0007669"/>
    <property type="project" value="UniProtKB-UniPathway"/>
</dbReference>
<proteinExistence type="inferred from homology"/>
<evidence type="ECO:0000256" key="5">
    <source>
        <dbReference type="ARBA" id="ARBA00004692"/>
    </source>
</evidence>
<keyword evidence="11 20" id="KW-0808">Transferase</keyword>
<dbReference type="EC" id="2.7.1.156" evidence="8"/>
<accession>A0A562VM58</accession>
<evidence type="ECO:0000256" key="13">
    <source>
        <dbReference type="ARBA" id="ARBA00022777"/>
    </source>
</evidence>
<evidence type="ECO:0000256" key="16">
    <source>
        <dbReference type="ARBA" id="ARBA00029570"/>
    </source>
</evidence>
<feature type="active site" description="GMP-histidine intermediate" evidence="18">
    <location>
        <position position="50"/>
    </location>
</feature>
<evidence type="ECO:0000256" key="1">
    <source>
        <dbReference type="ARBA" id="ARBA00000312"/>
    </source>
</evidence>
<evidence type="ECO:0000256" key="18">
    <source>
        <dbReference type="PIRSR" id="PIRSR006135-1"/>
    </source>
</evidence>
<evidence type="ECO:0000256" key="17">
    <source>
        <dbReference type="ARBA" id="ARBA00030571"/>
    </source>
</evidence>
<dbReference type="PIRSF" id="PIRSF006135">
    <property type="entry name" value="CobU"/>
    <property type="match status" value="1"/>
</dbReference>
<dbReference type="SUPFAM" id="SSF52540">
    <property type="entry name" value="P-loop containing nucleoside triphosphate hydrolases"/>
    <property type="match status" value="1"/>
</dbReference>
<evidence type="ECO:0000256" key="2">
    <source>
        <dbReference type="ARBA" id="ARBA00000711"/>
    </source>
</evidence>
<comment type="pathway">
    <text evidence="6">Cofactor biosynthesis; adenosylcobalamin biosynthesis; adenosylcobalamin from cob(II)yrinate a,c-diamide: step 5/7.</text>
</comment>
<feature type="binding site" evidence="19">
    <location>
        <begin position="34"/>
        <end position="36"/>
    </location>
    <ligand>
        <name>GTP</name>
        <dbReference type="ChEBI" id="CHEBI:37565"/>
    </ligand>
</feature>
<feature type="binding site" evidence="19">
    <location>
        <position position="84"/>
    </location>
    <ligand>
        <name>GTP</name>
        <dbReference type="ChEBI" id="CHEBI:37565"/>
    </ligand>
</feature>
<dbReference type="GO" id="GO:0043752">
    <property type="term" value="F:adenosylcobinamide kinase activity"/>
    <property type="evidence" value="ECO:0007669"/>
    <property type="project" value="UniProtKB-EC"/>
</dbReference>
<evidence type="ECO:0000256" key="12">
    <source>
        <dbReference type="ARBA" id="ARBA00022741"/>
    </source>
</evidence>
<keyword evidence="15 19" id="KW-0342">GTP-binding</keyword>
<evidence type="ECO:0000256" key="14">
    <source>
        <dbReference type="ARBA" id="ARBA00022840"/>
    </source>
</evidence>
<comment type="caution">
    <text evidence="20">The sequence shown here is derived from an EMBL/GenBank/DDBJ whole genome shotgun (WGS) entry which is preliminary data.</text>
</comment>
<dbReference type="OrthoDB" id="9788370at2"/>
<dbReference type="GO" id="GO:0008820">
    <property type="term" value="F:cobinamide phosphate guanylyltransferase activity"/>
    <property type="evidence" value="ECO:0007669"/>
    <property type="project" value="UniProtKB-EC"/>
</dbReference>
<evidence type="ECO:0000256" key="19">
    <source>
        <dbReference type="PIRSR" id="PIRSR006135-2"/>
    </source>
</evidence>
<evidence type="ECO:0000256" key="8">
    <source>
        <dbReference type="ARBA" id="ARBA00012016"/>
    </source>
</evidence>
<comment type="catalytic activity">
    <reaction evidence="2">
        <text>adenosylcob(III)inamide phosphate + GTP + H(+) = adenosylcob(III)inamide-GDP + diphosphate</text>
        <dbReference type="Rhea" id="RHEA:22712"/>
        <dbReference type="ChEBI" id="CHEBI:15378"/>
        <dbReference type="ChEBI" id="CHEBI:33019"/>
        <dbReference type="ChEBI" id="CHEBI:37565"/>
        <dbReference type="ChEBI" id="CHEBI:58502"/>
        <dbReference type="ChEBI" id="CHEBI:60487"/>
        <dbReference type="EC" id="2.7.7.62"/>
    </reaction>
</comment>
<comment type="catalytic activity">
    <reaction evidence="1">
        <text>adenosylcob(III)inamide + ATP = adenosylcob(III)inamide phosphate + ADP + H(+)</text>
        <dbReference type="Rhea" id="RHEA:15769"/>
        <dbReference type="ChEBI" id="CHEBI:2480"/>
        <dbReference type="ChEBI" id="CHEBI:15378"/>
        <dbReference type="ChEBI" id="CHEBI:30616"/>
        <dbReference type="ChEBI" id="CHEBI:58502"/>
        <dbReference type="ChEBI" id="CHEBI:456216"/>
        <dbReference type="EC" id="2.7.1.156"/>
    </reaction>
</comment>
<dbReference type="NCBIfam" id="NF004469">
    <property type="entry name" value="PRK05800.1"/>
    <property type="match status" value="1"/>
</dbReference>
<keyword evidence="14" id="KW-0067">ATP-binding</keyword>
<dbReference type="EMBL" id="VLLN01000013">
    <property type="protein sequence ID" value="TWJ18912.1"/>
    <property type="molecule type" value="Genomic_DNA"/>
</dbReference>
<evidence type="ECO:0000256" key="11">
    <source>
        <dbReference type="ARBA" id="ARBA00022679"/>
    </source>
</evidence>
<evidence type="ECO:0000313" key="20">
    <source>
        <dbReference type="EMBL" id="TWJ18912.1"/>
    </source>
</evidence>
<dbReference type="PANTHER" id="PTHR34848">
    <property type="match status" value="1"/>
</dbReference>
<dbReference type="Pfam" id="PF02283">
    <property type="entry name" value="CobU"/>
    <property type="match status" value="1"/>
</dbReference>
<keyword evidence="12 19" id="KW-0547">Nucleotide-binding</keyword>
<dbReference type="EC" id="2.7.7.62" evidence="9"/>
<keyword evidence="21" id="KW-1185">Reference proteome</keyword>
<gene>
    <name evidence="20" type="ORF">JN12_02364</name>
</gene>
<comment type="catalytic activity">
    <reaction evidence="3">
        <text>adenosylcob(III)inamide + GTP = adenosylcob(III)inamide phosphate + GDP + H(+)</text>
        <dbReference type="Rhea" id="RHEA:15765"/>
        <dbReference type="ChEBI" id="CHEBI:2480"/>
        <dbReference type="ChEBI" id="CHEBI:15378"/>
        <dbReference type="ChEBI" id="CHEBI:37565"/>
        <dbReference type="ChEBI" id="CHEBI:58189"/>
        <dbReference type="ChEBI" id="CHEBI:58502"/>
        <dbReference type="EC" id="2.7.1.156"/>
    </reaction>
</comment>
<keyword evidence="10" id="KW-0169">Cobalamin biosynthesis</keyword>
<dbReference type="PANTHER" id="PTHR34848:SF1">
    <property type="entry name" value="BIFUNCTIONAL ADENOSYLCOBALAMIN BIOSYNTHESIS PROTEIN COBU"/>
    <property type="match status" value="1"/>
</dbReference>
<feature type="binding site" evidence="19">
    <location>
        <position position="62"/>
    </location>
    <ligand>
        <name>GTP</name>
        <dbReference type="ChEBI" id="CHEBI:37565"/>
    </ligand>
</feature>
<dbReference type="AlphaFoldDB" id="A0A562VM58"/>
<dbReference type="InterPro" id="IPR003203">
    <property type="entry name" value="CobU/CobP"/>
</dbReference>
<evidence type="ECO:0000256" key="15">
    <source>
        <dbReference type="ARBA" id="ARBA00023134"/>
    </source>
</evidence>
<dbReference type="GO" id="GO:0005525">
    <property type="term" value="F:GTP binding"/>
    <property type="evidence" value="ECO:0007669"/>
    <property type="project" value="UniProtKB-KW"/>
</dbReference>